<sequence>MAVTDTAAPAAPTERQLWDGAIVCELPGRLADMSDVRPVPDHQEVWADPELDQALIFEIVEHDASVLDADAGRHMFEDAAAGNEALASSIGAITTLEAAREVPGIPEVSYTCLVRGRQTVRRGQEANDTIMLLAVLRLPRLASDLLITLSTPAAAQQAGEESEEVVRLVLRTLRVLEYGLFG</sequence>
<dbReference type="OrthoDB" id="10255285at2759"/>
<evidence type="ECO:0000256" key="2">
    <source>
        <dbReference type="ARBA" id="ARBA00022448"/>
    </source>
</evidence>
<dbReference type="PANTHER" id="PTHR15837:SF0">
    <property type="entry name" value="RAN GUANINE NUCLEOTIDE RELEASE FACTOR"/>
    <property type="match status" value="1"/>
</dbReference>
<dbReference type="InterPro" id="IPR007681">
    <property type="entry name" value="Mog1"/>
</dbReference>
<dbReference type="InterPro" id="IPR016123">
    <property type="entry name" value="Mog1/PsbP_a/b/a-sand"/>
</dbReference>
<dbReference type="EMBL" id="PGGS01000131">
    <property type="protein sequence ID" value="PNH08418.1"/>
    <property type="molecule type" value="Genomic_DNA"/>
</dbReference>
<dbReference type="Pfam" id="PF04603">
    <property type="entry name" value="Mog1"/>
    <property type="match status" value="1"/>
</dbReference>
<dbReference type="Gene3D" id="3.40.1000.10">
    <property type="entry name" value="Mog1/PsbP, alpha/beta/alpha sandwich"/>
    <property type="match status" value="1"/>
</dbReference>
<organism evidence="4 5">
    <name type="scientific">Tetrabaena socialis</name>
    <dbReference type="NCBI Taxonomy" id="47790"/>
    <lineage>
        <taxon>Eukaryota</taxon>
        <taxon>Viridiplantae</taxon>
        <taxon>Chlorophyta</taxon>
        <taxon>core chlorophytes</taxon>
        <taxon>Chlorophyceae</taxon>
        <taxon>CS clade</taxon>
        <taxon>Chlamydomonadales</taxon>
        <taxon>Tetrabaenaceae</taxon>
        <taxon>Tetrabaena</taxon>
    </lineage>
</organism>
<dbReference type="AlphaFoldDB" id="A0A2J8A7C2"/>
<comment type="similarity">
    <text evidence="1">Belongs to the MOG1 family.</text>
</comment>
<protein>
    <submittedName>
        <fullName evidence="4">Putative ran guanine nucleotide release factor</fullName>
    </submittedName>
</protein>
<dbReference type="SUPFAM" id="SSF55724">
    <property type="entry name" value="Mog1p/PsbP-like"/>
    <property type="match status" value="1"/>
</dbReference>
<evidence type="ECO:0000313" key="5">
    <source>
        <dbReference type="Proteomes" id="UP000236333"/>
    </source>
</evidence>
<dbReference type="PANTHER" id="PTHR15837">
    <property type="entry name" value="RAN GUANINE NUCLEOTIDE RELEASE FACTOR"/>
    <property type="match status" value="1"/>
</dbReference>
<dbReference type="GO" id="GO:0005085">
    <property type="term" value="F:guanyl-nucleotide exchange factor activity"/>
    <property type="evidence" value="ECO:0007669"/>
    <property type="project" value="TreeGrafter"/>
</dbReference>
<keyword evidence="2" id="KW-0813">Transport</keyword>
<accession>A0A2J8A7C2</accession>
<reference evidence="4 5" key="1">
    <citation type="journal article" date="2017" name="Mol. Biol. Evol.">
        <title>The 4-celled Tetrabaena socialis nuclear genome reveals the essential components for genetic control of cell number at the origin of multicellularity in the volvocine lineage.</title>
        <authorList>
            <person name="Featherston J."/>
            <person name="Arakaki Y."/>
            <person name="Hanschen E.R."/>
            <person name="Ferris P.J."/>
            <person name="Michod R.E."/>
            <person name="Olson B.J.S.C."/>
            <person name="Nozaki H."/>
            <person name="Durand P.M."/>
        </authorList>
    </citation>
    <scope>NUCLEOTIDE SEQUENCE [LARGE SCALE GENOMIC DNA]</scope>
    <source>
        <strain evidence="4 5">NIES-571</strain>
    </source>
</reference>
<evidence type="ECO:0000313" key="4">
    <source>
        <dbReference type="EMBL" id="PNH08418.1"/>
    </source>
</evidence>
<gene>
    <name evidence="4" type="ORF">TSOC_005029</name>
</gene>
<dbReference type="GO" id="GO:0031267">
    <property type="term" value="F:small GTPase binding"/>
    <property type="evidence" value="ECO:0007669"/>
    <property type="project" value="TreeGrafter"/>
</dbReference>
<proteinExistence type="inferred from homology"/>
<comment type="caution">
    <text evidence="4">The sequence shown here is derived from an EMBL/GenBank/DDBJ whole genome shotgun (WGS) entry which is preliminary data.</text>
</comment>
<dbReference type="GO" id="GO:0005634">
    <property type="term" value="C:nucleus"/>
    <property type="evidence" value="ECO:0007669"/>
    <property type="project" value="TreeGrafter"/>
</dbReference>
<keyword evidence="5" id="KW-1185">Reference proteome</keyword>
<evidence type="ECO:0000256" key="1">
    <source>
        <dbReference type="ARBA" id="ARBA00010307"/>
    </source>
</evidence>
<dbReference type="Proteomes" id="UP000236333">
    <property type="component" value="Unassembled WGS sequence"/>
</dbReference>
<name>A0A2J8A7C2_9CHLO</name>
<keyword evidence="3" id="KW-0653">Protein transport</keyword>
<evidence type="ECO:0000256" key="3">
    <source>
        <dbReference type="ARBA" id="ARBA00022927"/>
    </source>
</evidence>
<dbReference type="GO" id="GO:0006606">
    <property type="term" value="P:protein import into nucleus"/>
    <property type="evidence" value="ECO:0007669"/>
    <property type="project" value="TreeGrafter"/>
</dbReference>